<proteinExistence type="predicted"/>
<dbReference type="Pfam" id="PF00550">
    <property type="entry name" value="PP-binding"/>
    <property type="match status" value="1"/>
</dbReference>
<accession>A0A344ULT9</accession>
<dbReference type="InterPro" id="IPR009081">
    <property type="entry name" value="PP-bd_ACP"/>
</dbReference>
<name>A0A344ULT9_9NEIS</name>
<dbReference type="EMBL" id="CP029554">
    <property type="protein sequence ID" value="AXE36237.1"/>
    <property type="molecule type" value="Genomic_DNA"/>
</dbReference>
<dbReference type="SUPFAM" id="SSF47336">
    <property type="entry name" value="ACP-like"/>
    <property type="match status" value="1"/>
</dbReference>
<protein>
    <recommendedName>
        <fullName evidence="1">Carrier domain-containing protein</fullName>
    </recommendedName>
</protein>
<dbReference type="Proteomes" id="UP000252038">
    <property type="component" value="Chromosome"/>
</dbReference>
<sequence length="76" mass="8347">MDQRFITIIKDVGELSDNVKIASDSLLQQDIGIDSLKLIDIVLQLENQFGVTLSEDALAQAKTIGDLWSAIAVMEQ</sequence>
<dbReference type="RefSeq" id="WP_114074065.1">
    <property type="nucleotide sequence ID" value="NZ_CP029554.1"/>
</dbReference>
<reference evidence="2 3" key="1">
    <citation type="submission" date="2018-05" db="EMBL/GenBank/DDBJ databases">
        <title>Genome sequencing, assembly and analysis of the novel insecticidal bacterium, Chromobacterium phragmitis.</title>
        <authorList>
            <person name="Sparks M.E."/>
            <person name="Blackburn M.B."/>
            <person name="Gundersen-Rindal D.E."/>
        </authorList>
    </citation>
    <scope>NUCLEOTIDE SEQUENCE [LARGE SCALE GENOMIC DNA]</scope>
    <source>
        <strain evidence="2">IIBBL 274-1</strain>
    </source>
</reference>
<feature type="domain" description="Carrier" evidence="1">
    <location>
        <begin position="1"/>
        <end position="75"/>
    </location>
</feature>
<dbReference type="AlphaFoldDB" id="A0A344ULT9"/>
<dbReference type="Gene3D" id="1.10.1200.10">
    <property type="entry name" value="ACP-like"/>
    <property type="match status" value="1"/>
</dbReference>
<gene>
    <name evidence="2" type="ORF">DK843_19220</name>
</gene>
<evidence type="ECO:0000313" key="2">
    <source>
        <dbReference type="EMBL" id="AXE36237.1"/>
    </source>
</evidence>
<evidence type="ECO:0000259" key="1">
    <source>
        <dbReference type="PROSITE" id="PS50075"/>
    </source>
</evidence>
<organism evidence="2 3">
    <name type="scientific">Chromobacterium phragmitis</name>
    <dbReference type="NCBI Taxonomy" id="2202141"/>
    <lineage>
        <taxon>Bacteria</taxon>
        <taxon>Pseudomonadati</taxon>
        <taxon>Pseudomonadota</taxon>
        <taxon>Betaproteobacteria</taxon>
        <taxon>Neisseriales</taxon>
        <taxon>Chromobacteriaceae</taxon>
        <taxon>Chromobacterium</taxon>
    </lineage>
</organism>
<evidence type="ECO:0000313" key="3">
    <source>
        <dbReference type="Proteomes" id="UP000252038"/>
    </source>
</evidence>
<dbReference type="KEGG" id="chrb:DK843_19220"/>
<dbReference type="InterPro" id="IPR036736">
    <property type="entry name" value="ACP-like_sf"/>
</dbReference>
<dbReference type="PROSITE" id="PS50075">
    <property type="entry name" value="CARRIER"/>
    <property type="match status" value="1"/>
</dbReference>